<reference evidence="2 3" key="1">
    <citation type="submission" date="2009-01" db="EMBL/GenBank/DDBJ databases">
        <title>The Genome Sequence of Brucella neotomae 5K33.</title>
        <authorList>
            <consortium name="The Broad Institute Genome Sequencing Platform"/>
            <person name="Ward D."/>
            <person name="Young S.K."/>
            <person name="Kodira C.D."/>
            <person name="Zeng Q."/>
            <person name="Koehrsen M."/>
            <person name="Alvarado L."/>
            <person name="Berlin A."/>
            <person name="Borenstein D."/>
            <person name="Chen Z."/>
            <person name="Engels R."/>
            <person name="Freedman E."/>
            <person name="Gellesch M."/>
            <person name="Goldberg J."/>
            <person name="Griggs A."/>
            <person name="Gujja S."/>
            <person name="Heiman D."/>
            <person name="Hepburn T."/>
            <person name="Howarth C."/>
            <person name="Jen D."/>
            <person name="Larson L."/>
            <person name="Lewis B."/>
            <person name="Mehta T."/>
            <person name="Park D."/>
            <person name="Pearson M."/>
            <person name="Roberts A."/>
            <person name="Saif S."/>
            <person name="Shea T."/>
            <person name="Shenoy N."/>
            <person name="Sisk P."/>
            <person name="Stolte C."/>
            <person name="Sykes S."/>
            <person name="Walk T."/>
            <person name="White J."/>
            <person name="Yandava C."/>
            <person name="Whatmore A.M."/>
            <person name="Perrett L.L."/>
            <person name="O'Callaghan D."/>
            <person name="Nusbaum C."/>
            <person name="Galagan J."/>
            <person name="Birren B."/>
        </authorList>
    </citation>
    <scope>NUCLEOTIDE SEQUENCE [LARGE SCALE GENOMIC DNA]</scope>
    <source>
        <strain evidence="2 3">5K33</strain>
    </source>
</reference>
<feature type="region of interest" description="Disordered" evidence="1">
    <location>
        <begin position="53"/>
        <end position="79"/>
    </location>
</feature>
<keyword evidence="3" id="KW-1185">Reference proteome</keyword>
<gene>
    <name evidence="2" type="ORF">BANG_01306</name>
</gene>
<protein>
    <submittedName>
        <fullName evidence="2">Uncharacterized protein</fullName>
    </submittedName>
</protein>
<feature type="compositionally biased region" description="Basic residues" evidence="1">
    <location>
        <begin position="69"/>
        <end position="79"/>
    </location>
</feature>
<sequence length="79" mass="9347">MRHVFDAIFVLRAPGPILRLIARLIPKWQIRPYEWSFNHRKWRLPDCANMPPPCQNRQNGTPEPIPPCRRGKKRHIIGS</sequence>
<dbReference type="AlphaFoldDB" id="A0A7U8KAE9"/>
<evidence type="ECO:0000313" key="2">
    <source>
        <dbReference type="EMBL" id="EEY04595.1"/>
    </source>
</evidence>
<dbReference type="Proteomes" id="UP000005727">
    <property type="component" value="Unassembled WGS sequence"/>
</dbReference>
<name>A0A7U8KAE9_BRUNE</name>
<evidence type="ECO:0000256" key="1">
    <source>
        <dbReference type="SAM" id="MobiDB-lite"/>
    </source>
</evidence>
<accession>A0A7U8KAE9</accession>
<organism evidence="2 3">
    <name type="scientific">Brucella neotomae 5K33</name>
    <dbReference type="NCBI Taxonomy" id="520456"/>
    <lineage>
        <taxon>Bacteria</taxon>
        <taxon>Pseudomonadati</taxon>
        <taxon>Pseudomonadota</taxon>
        <taxon>Alphaproteobacteria</taxon>
        <taxon>Hyphomicrobiales</taxon>
        <taxon>Brucellaceae</taxon>
        <taxon>Brucella/Ochrobactrum group</taxon>
        <taxon>Brucella</taxon>
    </lineage>
</organism>
<dbReference type="EMBL" id="EQ999582">
    <property type="protein sequence ID" value="EEY04595.1"/>
    <property type="molecule type" value="Genomic_DNA"/>
</dbReference>
<proteinExistence type="predicted"/>
<evidence type="ECO:0000313" key="3">
    <source>
        <dbReference type="Proteomes" id="UP000005727"/>
    </source>
</evidence>